<dbReference type="STRING" id="930990.A0A067MAP1"/>
<accession>A0A067MAP1</accession>
<evidence type="ECO:0000313" key="2">
    <source>
        <dbReference type="Proteomes" id="UP000027195"/>
    </source>
</evidence>
<dbReference type="InParanoid" id="A0A067MAP1"/>
<dbReference type="PANTHER" id="PTHR45786:SF74">
    <property type="entry name" value="ATP-DEPENDENT DNA HELICASE"/>
    <property type="match status" value="1"/>
</dbReference>
<feature type="non-terminal residue" evidence="1">
    <location>
        <position position="1"/>
    </location>
</feature>
<sequence>RPFVEAAASAHSLGPMNVQCPHCGALHWRSERLTRSTVANPQFGTCCVRGKVQLEPMPPLPATLHTLFYAQSPSAKEFRKNIRQYNAAFAFASVGMKVDRSFAGRGPYTFRIHGTLHHIIGTMLPQPGHAPSYAQLWIHDPDVALDHRMVRNAERNATTMQEIQQALLQHNQYARLYKTAYQRLVEQQDQGIQDVQVRIHLDPGKDQRRYNLPVAAEVGAVIPGGCGDVRDIILQLQNNNGGPAFRRISERNVAYQASAYPLFFPYGEDGWHPRI</sequence>
<keyword evidence="2" id="KW-1185">Reference proteome</keyword>
<name>A0A067MAP1_BOTB1</name>
<proteinExistence type="predicted"/>
<dbReference type="PANTHER" id="PTHR45786">
    <property type="entry name" value="DNA BINDING PROTEIN-LIKE"/>
    <property type="match status" value="1"/>
</dbReference>
<dbReference type="Proteomes" id="UP000027195">
    <property type="component" value="Unassembled WGS sequence"/>
</dbReference>
<dbReference type="OrthoDB" id="2272314at2759"/>
<dbReference type="EMBL" id="KL198087">
    <property type="protein sequence ID" value="KDQ08676.1"/>
    <property type="molecule type" value="Genomic_DNA"/>
</dbReference>
<dbReference type="AlphaFoldDB" id="A0A067MAP1"/>
<organism evidence="1 2">
    <name type="scientific">Botryobasidium botryosum (strain FD-172 SS1)</name>
    <dbReference type="NCBI Taxonomy" id="930990"/>
    <lineage>
        <taxon>Eukaryota</taxon>
        <taxon>Fungi</taxon>
        <taxon>Dikarya</taxon>
        <taxon>Basidiomycota</taxon>
        <taxon>Agaricomycotina</taxon>
        <taxon>Agaricomycetes</taxon>
        <taxon>Cantharellales</taxon>
        <taxon>Botryobasidiaceae</taxon>
        <taxon>Botryobasidium</taxon>
    </lineage>
</organism>
<feature type="non-terminal residue" evidence="1">
    <location>
        <position position="275"/>
    </location>
</feature>
<reference evidence="2" key="1">
    <citation type="journal article" date="2014" name="Proc. Natl. Acad. Sci. U.S.A.">
        <title>Extensive sampling of basidiomycete genomes demonstrates inadequacy of the white-rot/brown-rot paradigm for wood decay fungi.</title>
        <authorList>
            <person name="Riley R."/>
            <person name="Salamov A.A."/>
            <person name="Brown D.W."/>
            <person name="Nagy L.G."/>
            <person name="Floudas D."/>
            <person name="Held B.W."/>
            <person name="Levasseur A."/>
            <person name="Lombard V."/>
            <person name="Morin E."/>
            <person name="Otillar R."/>
            <person name="Lindquist E.A."/>
            <person name="Sun H."/>
            <person name="LaButti K.M."/>
            <person name="Schmutz J."/>
            <person name="Jabbour D."/>
            <person name="Luo H."/>
            <person name="Baker S.E."/>
            <person name="Pisabarro A.G."/>
            <person name="Walton J.D."/>
            <person name="Blanchette R.A."/>
            <person name="Henrissat B."/>
            <person name="Martin F."/>
            <person name="Cullen D."/>
            <person name="Hibbett D.S."/>
            <person name="Grigoriev I.V."/>
        </authorList>
    </citation>
    <scope>NUCLEOTIDE SEQUENCE [LARGE SCALE GENOMIC DNA]</scope>
    <source>
        <strain evidence="2">FD-172 SS1</strain>
    </source>
</reference>
<evidence type="ECO:0000313" key="1">
    <source>
        <dbReference type="EMBL" id="KDQ08676.1"/>
    </source>
</evidence>
<dbReference type="HOGENOM" id="CLU_001324_5_1_1"/>
<protein>
    <recommendedName>
        <fullName evidence="3">Helitron helicase-like domain-containing protein</fullName>
    </recommendedName>
</protein>
<evidence type="ECO:0008006" key="3">
    <source>
        <dbReference type="Google" id="ProtNLM"/>
    </source>
</evidence>
<gene>
    <name evidence="1" type="ORF">BOTBODRAFT_75354</name>
</gene>